<evidence type="ECO:0000313" key="1">
    <source>
        <dbReference type="EMBL" id="MFC7304018.1"/>
    </source>
</evidence>
<keyword evidence="2" id="KW-1185">Reference proteome</keyword>
<dbReference type="EMBL" id="JBHTCF010000002">
    <property type="protein sequence ID" value="MFC7304018.1"/>
    <property type="molecule type" value="Genomic_DNA"/>
</dbReference>
<dbReference type="InterPro" id="IPR036291">
    <property type="entry name" value="NAD(P)-bd_dom_sf"/>
</dbReference>
<dbReference type="InterPro" id="IPR023401">
    <property type="entry name" value="ODC_N"/>
</dbReference>
<sequence>MESDLGSLPRIDADALAHLLPMDRAVQVLDHTLRGDTSWLDASAPRTVAEVPAGQLLFMPAQLGRYAGVKLASVAPGNASRNLPRINAIYVLLDAETLIPVALMDGTALTSLRTPAVSAVAVDHLAAPEASRLVVFGTGPQALGHVEAVRAVRPITHVGVVGRHAGRRDAFLEQCARAGLEASAVGPDAVADADVIACCTTAREPLFAGELVPGHATVVAMGSHEPEAREVDSGLVRRSTLVVESRAAALNEAGDVIIPLGEGAFRTDHIAGDLAGLVSGKVAVEPGRPRLFKGVGMAWQDLAVASAAYEASRS</sequence>
<dbReference type="Gene3D" id="3.30.1780.10">
    <property type="entry name" value="ornithine cyclodeaminase, domain 1"/>
    <property type="match status" value="1"/>
</dbReference>
<gene>
    <name evidence="1" type="ORF">ACFQVC_07300</name>
</gene>
<dbReference type="RefSeq" id="WP_381827787.1">
    <property type="nucleotide sequence ID" value="NZ_JBHTCF010000002.1"/>
</dbReference>
<reference evidence="2" key="1">
    <citation type="journal article" date="2019" name="Int. J. Syst. Evol. Microbiol.">
        <title>The Global Catalogue of Microorganisms (GCM) 10K type strain sequencing project: providing services to taxonomists for standard genome sequencing and annotation.</title>
        <authorList>
            <consortium name="The Broad Institute Genomics Platform"/>
            <consortium name="The Broad Institute Genome Sequencing Center for Infectious Disease"/>
            <person name="Wu L."/>
            <person name="Ma J."/>
        </authorList>
    </citation>
    <scope>NUCLEOTIDE SEQUENCE [LARGE SCALE GENOMIC DNA]</scope>
    <source>
        <strain evidence="2">SYNS20</strain>
    </source>
</reference>
<accession>A0ABW2JDB4</accession>
<proteinExistence type="predicted"/>
<protein>
    <submittedName>
        <fullName evidence="1">Ornithine cyclodeaminase family protein</fullName>
    </submittedName>
</protein>
<comment type="caution">
    <text evidence="1">The sequence shown here is derived from an EMBL/GenBank/DDBJ whole genome shotgun (WGS) entry which is preliminary data.</text>
</comment>
<dbReference type="Gene3D" id="3.40.50.720">
    <property type="entry name" value="NAD(P)-binding Rossmann-like Domain"/>
    <property type="match status" value="1"/>
</dbReference>
<organism evidence="1 2">
    <name type="scientific">Streptomyces monticola</name>
    <dbReference type="NCBI Taxonomy" id="2666263"/>
    <lineage>
        <taxon>Bacteria</taxon>
        <taxon>Bacillati</taxon>
        <taxon>Actinomycetota</taxon>
        <taxon>Actinomycetes</taxon>
        <taxon>Kitasatosporales</taxon>
        <taxon>Streptomycetaceae</taxon>
        <taxon>Streptomyces</taxon>
    </lineage>
</organism>
<dbReference type="InterPro" id="IPR003462">
    <property type="entry name" value="ODC_Mu_crystall"/>
</dbReference>
<dbReference type="PIRSF" id="PIRSF001439">
    <property type="entry name" value="CryM"/>
    <property type="match status" value="1"/>
</dbReference>
<dbReference type="SUPFAM" id="SSF51735">
    <property type="entry name" value="NAD(P)-binding Rossmann-fold domains"/>
    <property type="match status" value="1"/>
</dbReference>
<dbReference type="Pfam" id="PF02423">
    <property type="entry name" value="OCD_Mu_crystall"/>
    <property type="match status" value="1"/>
</dbReference>
<dbReference type="PANTHER" id="PTHR13812:SF19">
    <property type="entry name" value="KETIMINE REDUCTASE MU-CRYSTALLIN"/>
    <property type="match status" value="1"/>
</dbReference>
<dbReference type="Proteomes" id="UP001596523">
    <property type="component" value="Unassembled WGS sequence"/>
</dbReference>
<evidence type="ECO:0000313" key="2">
    <source>
        <dbReference type="Proteomes" id="UP001596523"/>
    </source>
</evidence>
<name>A0ABW2JDB4_9ACTN</name>
<dbReference type="PANTHER" id="PTHR13812">
    <property type="entry name" value="KETIMINE REDUCTASE MU-CRYSTALLIN"/>
    <property type="match status" value="1"/>
</dbReference>